<dbReference type="PANTHER" id="PTHR43639:SF1">
    <property type="entry name" value="SHORT-CHAIN DEHYDROGENASE_REDUCTASE FAMILY PROTEIN"/>
    <property type="match status" value="1"/>
</dbReference>
<dbReference type="EMBL" id="LN879502">
    <property type="protein sequence ID" value="CUI16337.1"/>
    <property type="molecule type" value="Genomic_DNA"/>
</dbReference>
<name>A0A0U5EQI7_9BACT</name>
<dbReference type="PANTHER" id="PTHR43639">
    <property type="entry name" value="OXIDOREDUCTASE, SHORT-CHAIN DEHYDROGENASE/REDUCTASE FAMILY (AFU_ORTHOLOGUE AFUA_5G02870)"/>
    <property type="match status" value="1"/>
</dbReference>
<dbReference type="InterPro" id="IPR002347">
    <property type="entry name" value="SDR_fam"/>
</dbReference>
<evidence type="ECO:0000313" key="4">
    <source>
        <dbReference type="EMBL" id="CUI16337.1"/>
    </source>
</evidence>
<evidence type="ECO:0000313" key="5">
    <source>
        <dbReference type="Proteomes" id="UP000069902"/>
    </source>
</evidence>
<dbReference type="InterPro" id="IPR036291">
    <property type="entry name" value="NAD(P)-bd_dom_sf"/>
</dbReference>
<evidence type="ECO:0000256" key="2">
    <source>
        <dbReference type="ARBA" id="ARBA00023002"/>
    </source>
</evidence>
<keyword evidence="5" id="KW-1185">Reference proteome</keyword>
<protein>
    <submittedName>
        <fullName evidence="4">Short-chain dehydrogenase/reductase</fullName>
    </submittedName>
</protein>
<dbReference type="STRING" id="389348.PNK_0711"/>
<dbReference type="KEGG" id="pnl:PNK_0711"/>
<dbReference type="Gene3D" id="3.40.50.720">
    <property type="entry name" value="NAD(P)-binding Rossmann-like Domain"/>
    <property type="match status" value="1"/>
</dbReference>
<keyword evidence="2" id="KW-0560">Oxidoreductase</keyword>
<gene>
    <name evidence="4" type="ORF">PNK_0711</name>
</gene>
<dbReference type="SUPFAM" id="SSF51735">
    <property type="entry name" value="NAD(P)-binding Rossmann-fold domains"/>
    <property type="match status" value="1"/>
</dbReference>
<comment type="similarity">
    <text evidence="1 3">Belongs to the short-chain dehydrogenases/reductases (SDR) family.</text>
</comment>
<dbReference type="InParanoid" id="A0A0U5EQI7"/>
<dbReference type="PRINTS" id="PR00080">
    <property type="entry name" value="SDRFAMILY"/>
</dbReference>
<dbReference type="AlphaFoldDB" id="A0A0U5EQI7"/>
<evidence type="ECO:0000256" key="1">
    <source>
        <dbReference type="ARBA" id="ARBA00006484"/>
    </source>
</evidence>
<evidence type="ECO:0000256" key="3">
    <source>
        <dbReference type="RuleBase" id="RU000363"/>
    </source>
</evidence>
<dbReference type="Proteomes" id="UP000069902">
    <property type="component" value="Chromosome cPNK"/>
</dbReference>
<organism evidence="4 5">
    <name type="scientific">Candidatus Protochlamydia naegleriophila</name>
    <dbReference type="NCBI Taxonomy" id="389348"/>
    <lineage>
        <taxon>Bacteria</taxon>
        <taxon>Pseudomonadati</taxon>
        <taxon>Chlamydiota</taxon>
        <taxon>Chlamydiia</taxon>
        <taxon>Parachlamydiales</taxon>
        <taxon>Parachlamydiaceae</taxon>
        <taxon>Candidatus Protochlamydia</taxon>
    </lineage>
</organism>
<reference evidence="5" key="1">
    <citation type="submission" date="2015-09" db="EMBL/GenBank/DDBJ databases">
        <authorList>
            <person name="Bertelli C."/>
        </authorList>
    </citation>
    <scope>NUCLEOTIDE SEQUENCE [LARGE SCALE GENOMIC DNA]</scope>
    <source>
        <strain evidence="5">KNic</strain>
    </source>
</reference>
<sequence>MAWTLVTGGAKGLGADLCHTLAKEGYSIAVHYNRSEKEALEVVKHCQAFGVEAVAIQGDFSSLDSLLDFTGRYVKQFPDTRHLINNVGNYLIKSAVLTEVDEWMALFQTNLHTPFVLIKELLPSLTNLKGQIINIGICGLETHQARTYSTAYSMTKAGLLMLTRSLAKELAPQGVRVNMISPGHLSTSINLPEACKLPMGRPATCWEVSRVAAFLLHPDSAYLTGQNIEVAGGVGLS</sequence>
<dbReference type="PRINTS" id="PR00081">
    <property type="entry name" value="GDHRDH"/>
</dbReference>
<dbReference type="GO" id="GO:0016491">
    <property type="term" value="F:oxidoreductase activity"/>
    <property type="evidence" value="ECO:0007669"/>
    <property type="project" value="UniProtKB-KW"/>
</dbReference>
<dbReference type="PATRIC" id="fig|389348.3.peg.778"/>
<proteinExistence type="inferred from homology"/>
<dbReference type="Pfam" id="PF00106">
    <property type="entry name" value="adh_short"/>
    <property type="match status" value="1"/>
</dbReference>
<accession>A0A0U5EQI7</accession>